<dbReference type="Proteomes" id="UP000077202">
    <property type="component" value="Unassembled WGS sequence"/>
</dbReference>
<accession>A0A176WS82</accession>
<dbReference type="AlphaFoldDB" id="A0A176WS82"/>
<feature type="region of interest" description="Disordered" evidence="1">
    <location>
        <begin position="141"/>
        <end position="186"/>
    </location>
</feature>
<feature type="compositionally biased region" description="Basic and acidic residues" evidence="1">
    <location>
        <begin position="161"/>
        <end position="178"/>
    </location>
</feature>
<evidence type="ECO:0000313" key="3">
    <source>
        <dbReference type="Proteomes" id="UP000077202"/>
    </source>
</evidence>
<protein>
    <submittedName>
        <fullName evidence="2">Uncharacterized protein</fullName>
    </submittedName>
</protein>
<keyword evidence="3" id="KW-1185">Reference proteome</keyword>
<feature type="compositionally biased region" description="Polar residues" evidence="1">
    <location>
        <begin position="146"/>
        <end position="160"/>
    </location>
</feature>
<sequence length="208" mass="22199">MESEGPALESGDLIDAVVGSEVLFGMGEHAMHTPVLQNVRYIIARRTALWAMFCACTPLDRGLELSSEETLSSDVAVAQAEAASGRLWLWVGMKPNVDPRNSAHYLPRVKFNGISMACPRTSPGPREAGPLETFHAATGAARSAIPPNSSPGQSVSQSTRTPDDHGAVSPRIDLRGVDSEPGSIPKRMTIREVARIGSTQGFLSFSTE</sequence>
<gene>
    <name evidence="2" type="ORF">AXG93_93s1260</name>
</gene>
<organism evidence="2 3">
    <name type="scientific">Marchantia polymorpha subsp. ruderalis</name>
    <dbReference type="NCBI Taxonomy" id="1480154"/>
    <lineage>
        <taxon>Eukaryota</taxon>
        <taxon>Viridiplantae</taxon>
        <taxon>Streptophyta</taxon>
        <taxon>Embryophyta</taxon>
        <taxon>Marchantiophyta</taxon>
        <taxon>Marchantiopsida</taxon>
        <taxon>Marchantiidae</taxon>
        <taxon>Marchantiales</taxon>
        <taxon>Marchantiaceae</taxon>
        <taxon>Marchantia</taxon>
    </lineage>
</organism>
<comment type="caution">
    <text evidence="2">The sequence shown here is derived from an EMBL/GenBank/DDBJ whole genome shotgun (WGS) entry which is preliminary data.</text>
</comment>
<dbReference type="EMBL" id="LVLJ01000012">
    <property type="protein sequence ID" value="OAE35987.1"/>
    <property type="molecule type" value="Genomic_DNA"/>
</dbReference>
<reference evidence="2" key="1">
    <citation type="submission" date="2016-03" db="EMBL/GenBank/DDBJ databases">
        <title>Mechanisms controlling the formation of the plant cell surface in tip-growing cells are functionally conserved among land plants.</title>
        <authorList>
            <person name="Honkanen S."/>
            <person name="Jones V.A."/>
            <person name="Morieri G."/>
            <person name="Champion C."/>
            <person name="Hetherington A.J."/>
            <person name="Kelly S."/>
            <person name="Saint-Marcoux D."/>
            <person name="Proust H."/>
            <person name="Prescott H."/>
            <person name="Dolan L."/>
        </authorList>
    </citation>
    <scope>NUCLEOTIDE SEQUENCE [LARGE SCALE GENOMIC DNA]</scope>
    <source>
        <tissue evidence="2">Whole gametophyte</tissue>
    </source>
</reference>
<name>A0A176WS82_MARPO</name>
<evidence type="ECO:0000256" key="1">
    <source>
        <dbReference type="SAM" id="MobiDB-lite"/>
    </source>
</evidence>
<proteinExistence type="predicted"/>
<evidence type="ECO:0000313" key="2">
    <source>
        <dbReference type="EMBL" id="OAE35987.1"/>
    </source>
</evidence>